<dbReference type="SUPFAM" id="SSF160980">
    <property type="entry name" value="SSO1389-like"/>
    <property type="match status" value="1"/>
</dbReference>
<organism evidence="1 2">
    <name type="scientific">Candidatus Acididesulfobacter diazotrophicus</name>
    <dbReference type="NCBI Taxonomy" id="2597226"/>
    <lineage>
        <taxon>Bacteria</taxon>
        <taxon>Deltaproteobacteria</taxon>
        <taxon>Candidatus Acidulodesulfobacterales</taxon>
        <taxon>Candidatus Acididesulfobacter</taxon>
    </lineage>
</organism>
<protein>
    <submittedName>
        <fullName evidence="1">TIGR02221 family CRISPR-associated protein</fullName>
    </submittedName>
</protein>
<proteinExistence type="predicted"/>
<dbReference type="NCBIfam" id="TIGR02549">
    <property type="entry name" value="CRISPR_DxTHG"/>
    <property type="match status" value="1"/>
</dbReference>
<reference evidence="1 2" key="1">
    <citation type="journal article" date="2019" name="ISME J.">
        <title>Insights into ecological role of a new deltaproteobacterial order Candidatus Acidulodesulfobacterales by metagenomics and metatranscriptomics.</title>
        <authorList>
            <person name="Tan S."/>
            <person name="Liu J."/>
            <person name="Fang Y."/>
            <person name="Hedlund B.P."/>
            <person name="Lian Z.H."/>
            <person name="Huang L.Y."/>
            <person name="Li J.T."/>
            <person name="Huang L.N."/>
            <person name="Li W.J."/>
            <person name="Jiang H.C."/>
            <person name="Dong H.L."/>
            <person name="Shu W.S."/>
        </authorList>
    </citation>
    <scope>NUCLEOTIDE SEQUENCE [LARGE SCALE GENOMIC DNA]</scope>
    <source>
        <strain evidence="1">AP1</strain>
    </source>
</reference>
<accession>A0A519BQA4</accession>
<gene>
    <name evidence="1" type="ORF">EVG15_00850</name>
</gene>
<dbReference type="AlphaFoldDB" id="A0A519BQA4"/>
<dbReference type="EMBL" id="SGBB01000001">
    <property type="protein sequence ID" value="RZD19461.1"/>
    <property type="molecule type" value="Genomic_DNA"/>
</dbReference>
<dbReference type="Gene3D" id="3.40.50.10640">
    <property type="entry name" value="SSO1389-like"/>
    <property type="match status" value="1"/>
</dbReference>
<sequence>MIRLSAKLSKILITSLGSGNKSSGYSKANYSIGGKTYEDKEFIAEALAEHLNIDKIYFFGTRSSIWDSVYKNFSRKIKNSNNSYSYDIESGLYEKIDSKSLNENDLELVSDVIDEYIGIQGSKCFIIDYGLNDAELWNNFKKFLEIANFTNNNDEIYLDITHSFRSLAIMSFIMVQFIEQIKNLDIKVEGIYYGMFEYSKENDGITPVIDLKMFYILSLWIRAINNFKHYGNGGMIYELIKDDSSIEKEVKDVFTHFNNNISLGNVNNIKEAVQIIQRRMDAISSSSDPIIKEFLLPGLDDFIGKLTSAKTESIFQYNLSIWYYEIKNYALSYIILSEAIITKICEIKKTDTKDIDARKTAKNTIKGYEFNKVNEIYENVSKIRNSIAHETALSGNAISSINNLHSYLEKLEKFFMQ</sequence>
<dbReference type="Proteomes" id="UP000319296">
    <property type="component" value="Unassembled WGS sequence"/>
</dbReference>
<dbReference type="InterPro" id="IPR011742">
    <property type="entry name" value="CRISPR-assoc_prot_TM1812"/>
</dbReference>
<evidence type="ECO:0000313" key="1">
    <source>
        <dbReference type="EMBL" id="RZD19461.1"/>
    </source>
</evidence>
<comment type="caution">
    <text evidence="1">The sequence shown here is derived from an EMBL/GenBank/DDBJ whole genome shotgun (WGS) entry which is preliminary data.</text>
</comment>
<dbReference type="NCBIfam" id="TIGR02221">
    <property type="entry name" value="cas_TM1812"/>
    <property type="match status" value="1"/>
</dbReference>
<dbReference type="InterPro" id="IPR013383">
    <property type="entry name" value="CRISPR-assoc_prot_DxTHG_CS"/>
</dbReference>
<evidence type="ECO:0000313" key="2">
    <source>
        <dbReference type="Proteomes" id="UP000319296"/>
    </source>
</evidence>
<name>A0A519BQA4_9DELT</name>